<accession>A0A9E4DRJ4</accession>
<gene>
    <name evidence="10" type="ORF">K8V42_03160</name>
</gene>
<dbReference type="GO" id="GO:0046556">
    <property type="term" value="F:alpha-L-arabinofuranosidase activity"/>
    <property type="evidence" value="ECO:0007669"/>
    <property type="project" value="UniProtKB-EC"/>
</dbReference>
<evidence type="ECO:0000256" key="1">
    <source>
        <dbReference type="ARBA" id="ARBA00001462"/>
    </source>
</evidence>
<evidence type="ECO:0000256" key="3">
    <source>
        <dbReference type="ARBA" id="ARBA00007186"/>
    </source>
</evidence>
<dbReference type="AlphaFoldDB" id="A0A9E4DRJ4"/>
<dbReference type="GO" id="GO:0000272">
    <property type="term" value="P:polysaccharide catabolic process"/>
    <property type="evidence" value="ECO:0007669"/>
    <property type="project" value="TreeGrafter"/>
</dbReference>
<comment type="subunit">
    <text evidence="4">Homohexamer; trimer of dimers.</text>
</comment>
<dbReference type="EMBL" id="JAJJVO010000051">
    <property type="protein sequence ID" value="MCC9273272.1"/>
    <property type="molecule type" value="Genomic_DNA"/>
</dbReference>
<evidence type="ECO:0000313" key="11">
    <source>
        <dbReference type="Proteomes" id="UP000813384"/>
    </source>
</evidence>
<comment type="similarity">
    <text evidence="3">Belongs to the glycosyl hydrolase 51 family.</text>
</comment>
<organism evidence="10 11">
    <name type="scientific">Enterococcus aquimarinus</name>
    <dbReference type="NCBI Taxonomy" id="328396"/>
    <lineage>
        <taxon>Bacteria</taxon>
        <taxon>Bacillati</taxon>
        <taxon>Bacillota</taxon>
        <taxon>Bacilli</taxon>
        <taxon>Lactobacillales</taxon>
        <taxon>Enterococcaceae</taxon>
        <taxon>Enterococcus</taxon>
    </lineage>
</organism>
<feature type="non-terminal residue" evidence="10">
    <location>
        <position position="1"/>
    </location>
</feature>
<dbReference type="Gene3D" id="3.20.20.80">
    <property type="entry name" value="Glycosidases"/>
    <property type="match status" value="1"/>
</dbReference>
<sequence length="404" mass="45825">VQEMQEWVEYMTSSDISPMTELRRENGQEDPYKVKYFGIGNENWGCGGNMCASYYSQEYKKYATYVREYGGNKLFKIACGAGVGNTINGLNLDWTEEVMKNVSHLADGYSLHYYTVPSNSWECKGSATDFTLDEYYITLRKATWIDEIIKRHAAIMKKYDEEKRVKIIFDEWGTWYDVLEGSNPGFLFQQNTMRDALVASLSLDIFNKHSDIVHMANIAQIVNVLQSVILTEGDKIVLTPTYHVFKLYQEHQEATLLESFQTVDKVTYGIETNLATDDKSIFNPNAIDRNNTPLTAENLPLDELSHTASINELGEIFVTISNCCHDKPISTNMVILGGSFEVVAAEILTGDFNEYNDFDAKNNVCLKPFKQYKKTVIGEGLEVIQTVLHVTLPKCSVVSIKLKK</sequence>
<dbReference type="Gene3D" id="2.60.40.1180">
    <property type="entry name" value="Golgi alpha-mannosidase II"/>
    <property type="match status" value="1"/>
</dbReference>
<dbReference type="InterPro" id="IPR013780">
    <property type="entry name" value="Glyco_hydro_b"/>
</dbReference>
<evidence type="ECO:0000256" key="4">
    <source>
        <dbReference type="ARBA" id="ARBA00011165"/>
    </source>
</evidence>
<dbReference type="Pfam" id="PF22848">
    <property type="entry name" value="ASD1_dom"/>
    <property type="match status" value="1"/>
</dbReference>
<protein>
    <recommendedName>
        <fullName evidence="5">non-reducing end alpha-L-arabinofuranosidase</fullName>
        <ecNumber evidence="5">3.2.1.55</ecNumber>
    </recommendedName>
</protein>
<dbReference type="SUPFAM" id="SSF51445">
    <property type="entry name" value="(Trans)glycosidases"/>
    <property type="match status" value="1"/>
</dbReference>
<dbReference type="PANTHER" id="PTHR43576:SF2">
    <property type="entry name" value="INTRACELLULAR EXO-ALPHA-L-ARABINOFURANOSIDASE 2"/>
    <property type="match status" value="1"/>
</dbReference>
<dbReference type="InterPro" id="IPR017853">
    <property type="entry name" value="GH"/>
</dbReference>
<dbReference type="InterPro" id="IPR010720">
    <property type="entry name" value="Alpha-L-AF_C"/>
</dbReference>
<dbReference type="Pfam" id="PF06964">
    <property type="entry name" value="Alpha-L-AF_C"/>
    <property type="match status" value="1"/>
</dbReference>
<dbReference type="EC" id="3.2.1.55" evidence="5"/>
<reference evidence="10" key="1">
    <citation type="journal article" date="2021" name="PeerJ">
        <title>Extensive microbial diversity within the chicken gut microbiome revealed by metagenomics and culture.</title>
        <authorList>
            <person name="Gilroy R."/>
            <person name="Ravi A."/>
            <person name="Getino M."/>
            <person name="Pursley I."/>
            <person name="Horton D.L."/>
            <person name="Alikhan N.F."/>
            <person name="Baker D."/>
            <person name="Gharbi K."/>
            <person name="Hall N."/>
            <person name="Watson M."/>
            <person name="Adriaenssens E.M."/>
            <person name="Foster-Nyarko E."/>
            <person name="Jarju S."/>
            <person name="Secka A."/>
            <person name="Antonio M."/>
            <person name="Oren A."/>
            <person name="Chaudhuri R.R."/>
            <person name="La Ragione R."/>
            <person name="Hildebrand F."/>
            <person name="Pallen M.J."/>
        </authorList>
    </citation>
    <scope>NUCLEOTIDE SEQUENCE</scope>
    <source>
        <strain evidence="10">150</strain>
    </source>
</reference>
<evidence type="ECO:0000259" key="9">
    <source>
        <dbReference type="SMART" id="SM00813"/>
    </source>
</evidence>
<dbReference type="SUPFAM" id="SSF51011">
    <property type="entry name" value="Glycosyl hydrolase domain"/>
    <property type="match status" value="1"/>
</dbReference>
<evidence type="ECO:0000256" key="5">
    <source>
        <dbReference type="ARBA" id="ARBA00012670"/>
    </source>
</evidence>
<reference evidence="10" key="2">
    <citation type="submission" date="2021-11" db="EMBL/GenBank/DDBJ databases">
        <authorList>
            <person name="Gilroy R."/>
        </authorList>
    </citation>
    <scope>NUCLEOTIDE SEQUENCE</scope>
    <source>
        <strain evidence="10">150</strain>
    </source>
</reference>
<comment type="caution">
    <text evidence="10">The sequence shown here is derived from an EMBL/GenBank/DDBJ whole genome shotgun (WGS) entry which is preliminary data.</text>
</comment>
<keyword evidence="8" id="KW-0326">Glycosidase</keyword>
<proteinExistence type="inferred from homology"/>
<dbReference type="SMART" id="SM00813">
    <property type="entry name" value="Alpha-L-AF_C"/>
    <property type="match status" value="1"/>
</dbReference>
<evidence type="ECO:0000256" key="2">
    <source>
        <dbReference type="ARBA" id="ARBA00004881"/>
    </source>
</evidence>
<comment type="pathway">
    <text evidence="2">Glycan metabolism.</text>
</comment>
<keyword evidence="6" id="KW-0378">Hydrolase</keyword>
<feature type="domain" description="Alpha-L-arabinofuranosidase C-terminal" evidence="9">
    <location>
        <begin position="170"/>
        <end position="396"/>
    </location>
</feature>
<evidence type="ECO:0000313" key="10">
    <source>
        <dbReference type="EMBL" id="MCC9273272.1"/>
    </source>
</evidence>
<dbReference type="GO" id="GO:0046373">
    <property type="term" value="P:L-arabinose metabolic process"/>
    <property type="evidence" value="ECO:0007669"/>
    <property type="project" value="InterPro"/>
</dbReference>
<evidence type="ECO:0000256" key="7">
    <source>
        <dbReference type="ARBA" id="ARBA00023277"/>
    </source>
</evidence>
<dbReference type="Proteomes" id="UP000813384">
    <property type="component" value="Unassembled WGS sequence"/>
</dbReference>
<dbReference type="InterPro" id="IPR055235">
    <property type="entry name" value="ASD1_cat"/>
</dbReference>
<evidence type="ECO:0000256" key="8">
    <source>
        <dbReference type="ARBA" id="ARBA00023295"/>
    </source>
</evidence>
<keyword evidence="7" id="KW-0119">Carbohydrate metabolism</keyword>
<evidence type="ECO:0000256" key="6">
    <source>
        <dbReference type="ARBA" id="ARBA00022801"/>
    </source>
</evidence>
<dbReference type="PANTHER" id="PTHR43576">
    <property type="entry name" value="ALPHA-L-ARABINOFURANOSIDASE C-RELATED"/>
    <property type="match status" value="1"/>
</dbReference>
<name>A0A9E4DRJ4_9ENTE</name>
<comment type="catalytic activity">
    <reaction evidence="1">
        <text>Hydrolysis of terminal non-reducing alpha-L-arabinofuranoside residues in alpha-L-arabinosides.</text>
        <dbReference type="EC" id="3.2.1.55"/>
    </reaction>
</comment>